<protein>
    <submittedName>
        <fullName evidence="2">Uncharacterized protein</fullName>
    </submittedName>
</protein>
<proteinExistence type="predicted"/>
<comment type="caution">
    <text evidence="2">The sequence shown here is derived from an EMBL/GenBank/DDBJ whole genome shotgun (WGS) entry which is preliminary data.</text>
</comment>
<sequence length="150" mass="17304">MKKMKKHTGGLLRPCNVVAFVLLLVGLAGVVLSLMMKSSSEKEIGQVKTSLRVAASEKLEYFHQTRKAEVSYQALIEYENERLEALSSAKMQLTYAQDAKNVLTENPHVRRYLAEREHLEQLRTELEQMNEEVVRKNKEYQQTLESAYKD</sequence>
<evidence type="ECO:0000256" key="1">
    <source>
        <dbReference type="SAM" id="Coils"/>
    </source>
</evidence>
<evidence type="ECO:0000313" key="3">
    <source>
        <dbReference type="Proteomes" id="UP000823964"/>
    </source>
</evidence>
<gene>
    <name evidence="2" type="ORF">H9862_01065</name>
</gene>
<dbReference type="EMBL" id="DXFQ01000014">
    <property type="protein sequence ID" value="HIX19175.1"/>
    <property type="molecule type" value="Genomic_DNA"/>
</dbReference>
<accession>A0A9D2AGC0</accession>
<evidence type="ECO:0000313" key="2">
    <source>
        <dbReference type="EMBL" id="HIX19175.1"/>
    </source>
</evidence>
<name>A0A9D2AGC0_9BACT</name>
<reference evidence="2" key="2">
    <citation type="submission" date="2021-04" db="EMBL/GenBank/DDBJ databases">
        <authorList>
            <person name="Gilroy R."/>
        </authorList>
    </citation>
    <scope>NUCLEOTIDE SEQUENCE</scope>
    <source>
        <strain evidence="2">14975</strain>
    </source>
</reference>
<reference evidence="2" key="1">
    <citation type="journal article" date="2021" name="PeerJ">
        <title>Extensive microbial diversity within the chicken gut microbiome revealed by metagenomics and culture.</title>
        <authorList>
            <person name="Gilroy R."/>
            <person name="Ravi A."/>
            <person name="Getino M."/>
            <person name="Pursley I."/>
            <person name="Horton D.L."/>
            <person name="Alikhan N.F."/>
            <person name="Baker D."/>
            <person name="Gharbi K."/>
            <person name="Hall N."/>
            <person name="Watson M."/>
            <person name="Adriaenssens E.M."/>
            <person name="Foster-Nyarko E."/>
            <person name="Jarju S."/>
            <person name="Secka A."/>
            <person name="Antonio M."/>
            <person name="Oren A."/>
            <person name="Chaudhuri R.R."/>
            <person name="La Ragione R."/>
            <person name="Hildebrand F."/>
            <person name="Pallen M.J."/>
        </authorList>
    </citation>
    <scope>NUCLEOTIDE SEQUENCE</scope>
    <source>
        <strain evidence="2">14975</strain>
    </source>
</reference>
<keyword evidence="1" id="KW-0175">Coiled coil</keyword>
<dbReference type="AlphaFoldDB" id="A0A9D2AGC0"/>
<dbReference type="Proteomes" id="UP000823964">
    <property type="component" value="Unassembled WGS sequence"/>
</dbReference>
<organism evidence="2 3">
    <name type="scientific">Candidatus Akkermansia intestinigallinarum</name>
    <dbReference type="NCBI Taxonomy" id="2838431"/>
    <lineage>
        <taxon>Bacteria</taxon>
        <taxon>Pseudomonadati</taxon>
        <taxon>Verrucomicrobiota</taxon>
        <taxon>Verrucomicrobiia</taxon>
        <taxon>Verrucomicrobiales</taxon>
        <taxon>Akkermansiaceae</taxon>
        <taxon>Akkermansia</taxon>
    </lineage>
</organism>
<feature type="coiled-coil region" evidence="1">
    <location>
        <begin position="109"/>
        <end position="150"/>
    </location>
</feature>